<feature type="transmembrane region" description="Helical" evidence="7">
    <location>
        <begin position="6"/>
        <end position="22"/>
    </location>
</feature>
<accession>A0A941IWG3</accession>
<protein>
    <submittedName>
        <fullName evidence="9">Carbon starvation protein A</fullName>
    </submittedName>
</protein>
<dbReference type="GO" id="GO:0009267">
    <property type="term" value="P:cellular response to starvation"/>
    <property type="evidence" value="ECO:0007669"/>
    <property type="project" value="InterPro"/>
</dbReference>
<keyword evidence="3" id="KW-1003">Cell membrane</keyword>
<organism evidence="9 10">
    <name type="scientific">Carboxylicivirga sediminis</name>
    <dbReference type="NCBI Taxonomy" id="2006564"/>
    <lineage>
        <taxon>Bacteria</taxon>
        <taxon>Pseudomonadati</taxon>
        <taxon>Bacteroidota</taxon>
        <taxon>Bacteroidia</taxon>
        <taxon>Marinilabiliales</taxon>
        <taxon>Marinilabiliaceae</taxon>
        <taxon>Carboxylicivirga</taxon>
    </lineage>
</organism>
<feature type="transmembrane region" description="Helical" evidence="7">
    <location>
        <begin position="452"/>
        <end position="472"/>
    </location>
</feature>
<feature type="transmembrane region" description="Helical" evidence="7">
    <location>
        <begin position="320"/>
        <end position="341"/>
    </location>
</feature>
<proteinExistence type="inferred from homology"/>
<feature type="domain" description="CstA N-terminal" evidence="8">
    <location>
        <begin position="322"/>
        <end position="436"/>
    </location>
</feature>
<dbReference type="Proteomes" id="UP000679220">
    <property type="component" value="Unassembled WGS sequence"/>
</dbReference>
<feature type="transmembrane region" description="Helical" evidence="7">
    <location>
        <begin position="393"/>
        <end position="414"/>
    </location>
</feature>
<evidence type="ECO:0000313" key="10">
    <source>
        <dbReference type="Proteomes" id="UP000679220"/>
    </source>
</evidence>
<evidence type="ECO:0000256" key="7">
    <source>
        <dbReference type="SAM" id="Phobius"/>
    </source>
</evidence>
<evidence type="ECO:0000313" key="9">
    <source>
        <dbReference type="EMBL" id="MBR8535185.1"/>
    </source>
</evidence>
<sequence length="492" mass="53357">MWTFVGAIVVLVLGFIFYGRFIERFFGADDSRPTPAIKQADGVDFAPMATWKVFTIQFLNIAGLGPIFGAILGAMYGPMAYVWIVLGCIFMGATHDYFSGMLSIRHGGASIPEIVGKYLGPGFQNFLRVFTLLLLIFVGVAFVSGPAGLLANLTGGGLRIWLYVIFAYYLIATLLPINKIIGKIYPLFGAALIIMALAIAGAMLWGGLSGTLLMPELSAASFANWHHHPTENILFPMMFIVISCGALSGFHSTQAPMMARTIKKESYGRYVFYGAMVAEGIVAIIWATAAMTFFGGAEGLNTTMQMDGHNPAWVVNEISVAWLGSVGAIFAIIGVIACPITTGDTAFRSARLTIADVFKYDQSTIKKRLIISLPLFAVGFILSQLEFTTIWKYLGLSNQILAVVVLWTGAMYLAKVNKAHWYLSLPAAFMTVVCITYLMVAPLKNGGLAMEAQLGTVIGLLSGLMALGLFIFRTRRIAMKAQAVFVKVDDIK</sequence>
<dbReference type="PANTHER" id="PTHR30252">
    <property type="entry name" value="INNER MEMBRANE PEPTIDE TRANSPORTER"/>
    <property type="match status" value="1"/>
</dbReference>
<evidence type="ECO:0000256" key="3">
    <source>
        <dbReference type="ARBA" id="ARBA00022475"/>
    </source>
</evidence>
<comment type="similarity">
    <text evidence="2">Belongs to the peptide transporter carbon starvation (CstA) (TC 2.A.114) family.</text>
</comment>
<evidence type="ECO:0000259" key="8">
    <source>
        <dbReference type="Pfam" id="PF02554"/>
    </source>
</evidence>
<feature type="transmembrane region" description="Helical" evidence="7">
    <location>
        <begin position="421"/>
        <end position="440"/>
    </location>
</feature>
<dbReference type="GO" id="GO:0005886">
    <property type="term" value="C:plasma membrane"/>
    <property type="evidence" value="ECO:0007669"/>
    <property type="project" value="UniProtKB-SubCell"/>
</dbReference>
<dbReference type="PANTHER" id="PTHR30252:SF4">
    <property type="entry name" value="CARBON STARVATION"/>
    <property type="match status" value="1"/>
</dbReference>
<evidence type="ECO:0000256" key="5">
    <source>
        <dbReference type="ARBA" id="ARBA00022989"/>
    </source>
</evidence>
<keyword evidence="6 7" id="KW-0472">Membrane</keyword>
<dbReference type="InterPro" id="IPR003706">
    <property type="entry name" value="CstA_N"/>
</dbReference>
<feature type="transmembrane region" description="Helical" evidence="7">
    <location>
        <begin position="270"/>
        <end position="294"/>
    </location>
</feature>
<reference evidence="9" key="2">
    <citation type="submission" date="2021-04" db="EMBL/GenBank/DDBJ databases">
        <authorList>
            <person name="Zhang T."/>
            <person name="Zhang Y."/>
            <person name="Lu D."/>
            <person name="Zuo D."/>
            <person name="Du Z."/>
        </authorList>
    </citation>
    <scope>NUCLEOTIDE SEQUENCE</scope>
    <source>
        <strain evidence="9">JR1</strain>
    </source>
</reference>
<feature type="transmembrane region" description="Helical" evidence="7">
    <location>
        <begin position="58"/>
        <end position="76"/>
    </location>
</feature>
<dbReference type="InterPro" id="IPR051605">
    <property type="entry name" value="CstA"/>
</dbReference>
<feature type="transmembrane region" description="Helical" evidence="7">
    <location>
        <begin position="160"/>
        <end position="177"/>
    </location>
</feature>
<feature type="transmembrane region" description="Helical" evidence="7">
    <location>
        <begin position="233"/>
        <end position="250"/>
    </location>
</feature>
<reference evidence="9" key="1">
    <citation type="journal article" date="2018" name="Int. J. Syst. Evol. Microbiol.">
        <title>Carboxylicivirga sediminis sp. nov., isolated from coastal sediment.</title>
        <authorList>
            <person name="Wang F.Q."/>
            <person name="Ren L.H."/>
            <person name="Zou R.J."/>
            <person name="Sun Y.Z."/>
            <person name="Liu X.J."/>
            <person name="Jiang F."/>
            <person name="Liu L.J."/>
        </authorList>
    </citation>
    <scope>NUCLEOTIDE SEQUENCE</scope>
    <source>
        <strain evidence="9">JR1</strain>
    </source>
</reference>
<feature type="transmembrane region" description="Helical" evidence="7">
    <location>
        <begin position="82"/>
        <end position="104"/>
    </location>
</feature>
<keyword evidence="10" id="KW-1185">Reference proteome</keyword>
<dbReference type="Pfam" id="PF02554">
    <property type="entry name" value="CstA"/>
    <property type="match status" value="3"/>
</dbReference>
<gene>
    <name evidence="9" type="ORF">KDU71_06415</name>
</gene>
<dbReference type="EMBL" id="JAGTAR010000007">
    <property type="protein sequence ID" value="MBR8535185.1"/>
    <property type="molecule type" value="Genomic_DNA"/>
</dbReference>
<feature type="domain" description="CstA N-terminal" evidence="8">
    <location>
        <begin position="1"/>
        <end position="142"/>
    </location>
</feature>
<comment type="subcellular location">
    <subcellularLocation>
        <location evidence="1">Cell membrane</location>
        <topology evidence="1">Multi-pass membrane protein</topology>
    </subcellularLocation>
</comment>
<evidence type="ECO:0000256" key="6">
    <source>
        <dbReference type="ARBA" id="ARBA00023136"/>
    </source>
</evidence>
<feature type="transmembrane region" description="Helical" evidence="7">
    <location>
        <begin position="369"/>
        <end position="387"/>
    </location>
</feature>
<dbReference type="AlphaFoldDB" id="A0A941IWG3"/>
<feature type="domain" description="CstA N-terminal" evidence="8">
    <location>
        <begin position="160"/>
        <end position="318"/>
    </location>
</feature>
<dbReference type="RefSeq" id="WP_212189092.1">
    <property type="nucleotide sequence ID" value="NZ_JAGTAR010000007.1"/>
</dbReference>
<evidence type="ECO:0000256" key="1">
    <source>
        <dbReference type="ARBA" id="ARBA00004651"/>
    </source>
</evidence>
<name>A0A941IWG3_9BACT</name>
<keyword evidence="4 7" id="KW-0812">Transmembrane</keyword>
<keyword evidence="5 7" id="KW-1133">Transmembrane helix</keyword>
<feature type="transmembrane region" description="Helical" evidence="7">
    <location>
        <begin position="184"/>
        <end position="208"/>
    </location>
</feature>
<evidence type="ECO:0000256" key="4">
    <source>
        <dbReference type="ARBA" id="ARBA00022692"/>
    </source>
</evidence>
<comment type="caution">
    <text evidence="9">The sequence shown here is derived from an EMBL/GenBank/DDBJ whole genome shotgun (WGS) entry which is preliminary data.</text>
</comment>
<feature type="transmembrane region" description="Helical" evidence="7">
    <location>
        <begin position="125"/>
        <end position="148"/>
    </location>
</feature>
<evidence type="ECO:0000256" key="2">
    <source>
        <dbReference type="ARBA" id="ARBA00007755"/>
    </source>
</evidence>